<proteinExistence type="predicted"/>
<dbReference type="Proteomes" id="UP000696280">
    <property type="component" value="Unassembled WGS sequence"/>
</dbReference>
<comment type="caution">
    <text evidence="2">The sequence shown here is derived from an EMBL/GenBank/DDBJ whole genome shotgun (WGS) entry which is preliminary data.</text>
</comment>
<evidence type="ECO:0000256" key="1">
    <source>
        <dbReference type="SAM" id="MobiDB-lite"/>
    </source>
</evidence>
<organism evidence="2 3">
    <name type="scientific">Hymenoscyphus fraxineus</name>
    <dbReference type="NCBI Taxonomy" id="746836"/>
    <lineage>
        <taxon>Eukaryota</taxon>
        <taxon>Fungi</taxon>
        <taxon>Dikarya</taxon>
        <taxon>Ascomycota</taxon>
        <taxon>Pezizomycotina</taxon>
        <taxon>Leotiomycetes</taxon>
        <taxon>Helotiales</taxon>
        <taxon>Helotiaceae</taxon>
        <taxon>Hymenoscyphus</taxon>
    </lineage>
</organism>
<feature type="region of interest" description="Disordered" evidence="1">
    <location>
        <begin position="248"/>
        <end position="291"/>
    </location>
</feature>
<evidence type="ECO:0000313" key="3">
    <source>
        <dbReference type="Proteomes" id="UP000696280"/>
    </source>
</evidence>
<protein>
    <submittedName>
        <fullName evidence="2">Uncharacterized protein</fullName>
    </submittedName>
</protein>
<feature type="region of interest" description="Disordered" evidence="1">
    <location>
        <begin position="303"/>
        <end position="330"/>
    </location>
</feature>
<dbReference type="EMBL" id="CAJVRL010000079">
    <property type="protein sequence ID" value="CAG8957500.1"/>
    <property type="molecule type" value="Genomic_DNA"/>
</dbReference>
<evidence type="ECO:0000313" key="2">
    <source>
        <dbReference type="EMBL" id="CAG8957500.1"/>
    </source>
</evidence>
<dbReference type="AlphaFoldDB" id="A0A9N9PVQ9"/>
<accession>A0A9N9PVQ9</accession>
<sequence length="330" mass="37848">MRQSLIQRTSLENFEVYGSMRIGERFQRKREKQRNSQLIYSERLVETPTCKAMEGRLGRSLHFDTCDDILNPPDFRKQFQQVLQTVEDTIRFSLTPLCSNGDAQLVPTVPLCTSAVDREALPCPFHLPHDPDFSKEQQSLIRKNRRYTFFSRSSPDVSASRTLTLREWREHVGVRQLVQFQLVPIRPEARKQKRARLIGSCECGCGCGCKWAAHAHAESSYWWSPAQNVGPFYGTVLALPQPHHRLARESSTSFPPNIDITTPATPPPPPVRSTRALEHSPALRATDHQSRVSRFHLRANPLARCAFPPTNARHRPRPNNPRTSRNYRRP</sequence>
<keyword evidence="3" id="KW-1185">Reference proteome</keyword>
<reference evidence="2" key="1">
    <citation type="submission" date="2021-07" db="EMBL/GenBank/DDBJ databases">
        <authorList>
            <person name="Durling M."/>
        </authorList>
    </citation>
    <scope>NUCLEOTIDE SEQUENCE</scope>
</reference>
<gene>
    <name evidence="2" type="ORF">HYFRA_00011482</name>
</gene>
<name>A0A9N9PVQ9_9HELO</name>